<evidence type="ECO:0000313" key="3">
    <source>
        <dbReference type="Proteomes" id="UP000504609"/>
    </source>
</evidence>
<dbReference type="GeneID" id="111442892"/>
<sequence>MKKMDSNPCFFLFLLLLPSILFTAVAATAATVPASSPTSPSACPPVEAEYCPVEFEFMNYSIITSKCKGPEYPANLCCSALEEFGCPYANYINDLTNNCASIMFTYIHLYGNYPSGLFASLCVKESSGLQCSKPN</sequence>
<feature type="signal peptide" evidence="1">
    <location>
        <begin position="1"/>
        <end position="26"/>
    </location>
</feature>
<feature type="domain" description="GPI-anchored protein LLG1-like" evidence="2">
    <location>
        <begin position="53"/>
        <end position="129"/>
    </location>
</feature>
<name>A0A6J1FD10_CUCMO</name>
<dbReference type="Pfam" id="PF26578">
    <property type="entry name" value="LLG1"/>
    <property type="match status" value="1"/>
</dbReference>
<dbReference type="InterPro" id="IPR039307">
    <property type="entry name" value="LORELEI-like"/>
</dbReference>
<organism evidence="3 4">
    <name type="scientific">Cucurbita moschata</name>
    <name type="common">Winter crookneck squash</name>
    <name type="synonym">Cucurbita pepo var. moschata</name>
    <dbReference type="NCBI Taxonomy" id="3662"/>
    <lineage>
        <taxon>Eukaryota</taxon>
        <taxon>Viridiplantae</taxon>
        <taxon>Streptophyta</taxon>
        <taxon>Embryophyta</taxon>
        <taxon>Tracheophyta</taxon>
        <taxon>Spermatophyta</taxon>
        <taxon>Magnoliopsida</taxon>
        <taxon>eudicotyledons</taxon>
        <taxon>Gunneridae</taxon>
        <taxon>Pentapetalae</taxon>
        <taxon>rosids</taxon>
        <taxon>fabids</taxon>
        <taxon>Cucurbitales</taxon>
        <taxon>Cucurbitaceae</taxon>
        <taxon>Cucurbiteae</taxon>
        <taxon>Cucurbita</taxon>
    </lineage>
</organism>
<evidence type="ECO:0000313" key="4">
    <source>
        <dbReference type="RefSeq" id="XP_022936220.1"/>
    </source>
</evidence>
<gene>
    <name evidence="4" type="primary">LOC111442892</name>
</gene>
<dbReference type="PANTHER" id="PTHR31533:SF2">
    <property type="entry name" value="GPI-ANCHORED PROTEIN LLG1"/>
    <property type="match status" value="1"/>
</dbReference>
<reference evidence="4" key="1">
    <citation type="submission" date="2025-08" db="UniProtKB">
        <authorList>
            <consortium name="RefSeq"/>
        </authorList>
    </citation>
    <scope>IDENTIFICATION</scope>
    <source>
        <tissue evidence="4">Young leaves</tissue>
    </source>
</reference>
<keyword evidence="1" id="KW-0732">Signal</keyword>
<evidence type="ECO:0000259" key="2">
    <source>
        <dbReference type="Pfam" id="PF26578"/>
    </source>
</evidence>
<feature type="chain" id="PRO_5027113747" evidence="1">
    <location>
        <begin position="27"/>
        <end position="135"/>
    </location>
</feature>
<dbReference type="Proteomes" id="UP000504609">
    <property type="component" value="Unplaced"/>
</dbReference>
<dbReference type="KEGG" id="cmos:111442892"/>
<keyword evidence="3" id="KW-1185">Reference proteome</keyword>
<dbReference type="PANTHER" id="PTHR31533">
    <property type="entry name" value="GPI-ANCHORED PROTEIN LLG1-RELATED-RELATED"/>
    <property type="match status" value="1"/>
</dbReference>
<dbReference type="AlphaFoldDB" id="A0A6J1FD10"/>
<dbReference type="RefSeq" id="XP_022936220.1">
    <property type="nucleotide sequence ID" value="XM_023080452.1"/>
</dbReference>
<accession>A0A6J1FD10</accession>
<protein>
    <submittedName>
        <fullName evidence="4">GPI-anchored protein LLG1-like</fullName>
    </submittedName>
</protein>
<dbReference type="InterPro" id="IPR058888">
    <property type="entry name" value="LLG1-like"/>
</dbReference>
<evidence type="ECO:0000256" key="1">
    <source>
        <dbReference type="SAM" id="SignalP"/>
    </source>
</evidence>
<proteinExistence type="predicted"/>